<dbReference type="InParanoid" id="A0A4S2ML22"/>
<evidence type="ECO:0000256" key="3">
    <source>
        <dbReference type="ARBA" id="ARBA00023002"/>
    </source>
</evidence>
<evidence type="ECO:0000313" key="4">
    <source>
        <dbReference type="EMBL" id="TGZ77672.1"/>
    </source>
</evidence>
<dbReference type="InterPro" id="IPR052178">
    <property type="entry name" value="Sec_Metab_Biosynth_SDR"/>
</dbReference>
<keyword evidence="3" id="KW-0560">Oxidoreductase</keyword>
<evidence type="ECO:0000313" key="5">
    <source>
        <dbReference type="Proteomes" id="UP000298138"/>
    </source>
</evidence>
<dbReference type="Proteomes" id="UP000298138">
    <property type="component" value="Unassembled WGS sequence"/>
</dbReference>
<dbReference type="PANTHER" id="PTHR43618:SF2">
    <property type="entry name" value="CHAIN DEHYDROGENASE, PUTATIVE (AFU_ORTHOLOGUE AFUA_6G06930)-RELATED"/>
    <property type="match status" value="1"/>
</dbReference>
<protein>
    <submittedName>
        <fullName evidence="4">Short-chain dehydrogenase/reductase-like protein sdr</fullName>
    </submittedName>
</protein>
<organism evidence="4 5">
    <name type="scientific">Ascodesmis nigricans</name>
    <dbReference type="NCBI Taxonomy" id="341454"/>
    <lineage>
        <taxon>Eukaryota</taxon>
        <taxon>Fungi</taxon>
        <taxon>Dikarya</taxon>
        <taxon>Ascomycota</taxon>
        <taxon>Pezizomycotina</taxon>
        <taxon>Pezizomycetes</taxon>
        <taxon>Pezizales</taxon>
        <taxon>Ascodesmidaceae</taxon>
        <taxon>Ascodesmis</taxon>
    </lineage>
</organism>
<dbReference type="PANTHER" id="PTHR43618">
    <property type="entry name" value="7-ALPHA-HYDROXYSTEROID DEHYDROGENASE"/>
    <property type="match status" value="1"/>
</dbReference>
<dbReference type="Gene3D" id="3.40.50.720">
    <property type="entry name" value="NAD(P)-binding Rossmann-like Domain"/>
    <property type="match status" value="1"/>
</dbReference>
<proteinExistence type="inferred from homology"/>
<name>A0A4S2ML22_9PEZI</name>
<accession>A0A4S2ML22</accession>
<dbReference type="GO" id="GO:0016491">
    <property type="term" value="F:oxidoreductase activity"/>
    <property type="evidence" value="ECO:0007669"/>
    <property type="project" value="UniProtKB-KW"/>
</dbReference>
<reference evidence="4 5" key="1">
    <citation type="submission" date="2019-04" db="EMBL/GenBank/DDBJ databases">
        <title>Comparative genomics and transcriptomics to analyze fruiting body development in filamentous ascomycetes.</title>
        <authorList>
            <consortium name="DOE Joint Genome Institute"/>
            <person name="Lutkenhaus R."/>
            <person name="Traeger S."/>
            <person name="Breuer J."/>
            <person name="Kuo A."/>
            <person name="Lipzen A."/>
            <person name="Pangilinan J."/>
            <person name="Dilworth D."/>
            <person name="Sandor L."/>
            <person name="Poggeler S."/>
            <person name="Barry K."/>
            <person name="Grigoriev I.V."/>
            <person name="Nowrousian M."/>
        </authorList>
    </citation>
    <scope>NUCLEOTIDE SEQUENCE [LARGE SCALE GENOMIC DNA]</scope>
    <source>
        <strain evidence="4 5">CBS 389.68</strain>
    </source>
</reference>
<dbReference type="OrthoDB" id="37659at2759"/>
<feature type="non-terminal residue" evidence="4">
    <location>
        <position position="254"/>
    </location>
</feature>
<sequence>MPRSLTSLNALITGGASGLGAVIARRLAAEGVNICLNGLSSDEAAAKEHCTVLAKEHNVKTTYVLADVSSPEGCESAVKHTIEELGSVDIVVANAGWTKFADWSDLEAFTEEEWVRSFKINTLSPLWLFKSASPHWQSLYASTHRAGVLLTTNSLAGLTSTGSSMPYSVTKAGQLRMVEGLAYNNGPWVRVNAVCPGLIVTPWSLRYGEERINAMREAAPLKREVDLEDAADVFVMLAKNESITGKHVTVDCGL</sequence>
<dbReference type="EMBL" id="ML220150">
    <property type="protein sequence ID" value="TGZ77672.1"/>
    <property type="molecule type" value="Genomic_DNA"/>
</dbReference>
<dbReference type="InterPro" id="IPR036291">
    <property type="entry name" value="NAD(P)-bd_dom_sf"/>
</dbReference>
<dbReference type="AlphaFoldDB" id="A0A4S2ML22"/>
<keyword evidence="5" id="KW-1185">Reference proteome</keyword>
<dbReference type="STRING" id="341454.A0A4S2ML22"/>
<dbReference type="SUPFAM" id="SSF51735">
    <property type="entry name" value="NAD(P)-binding Rossmann-fold domains"/>
    <property type="match status" value="1"/>
</dbReference>
<keyword evidence="2" id="KW-0521">NADP</keyword>
<dbReference type="Pfam" id="PF13561">
    <property type="entry name" value="adh_short_C2"/>
    <property type="match status" value="1"/>
</dbReference>
<comment type="similarity">
    <text evidence="1">Belongs to the short-chain dehydrogenases/reductases (SDR) family.</text>
</comment>
<evidence type="ECO:0000256" key="2">
    <source>
        <dbReference type="ARBA" id="ARBA00022857"/>
    </source>
</evidence>
<dbReference type="PRINTS" id="PR00081">
    <property type="entry name" value="GDHRDH"/>
</dbReference>
<gene>
    <name evidence="4" type="ORF">EX30DRAFT_323382</name>
</gene>
<dbReference type="InterPro" id="IPR002347">
    <property type="entry name" value="SDR_fam"/>
</dbReference>
<dbReference type="CDD" id="cd05233">
    <property type="entry name" value="SDR_c"/>
    <property type="match status" value="1"/>
</dbReference>
<evidence type="ECO:0000256" key="1">
    <source>
        <dbReference type="ARBA" id="ARBA00006484"/>
    </source>
</evidence>